<protein>
    <submittedName>
        <fullName evidence="1">Uncharacterized protein</fullName>
    </submittedName>
</protein>
<reference evidence="1" key="1">
    <citation type="submission" date="2023-05" db="EMBL/GenBank/DDBJ databases">
        <authorList>
            <person name="Stuckert A."/>
        </authorList>
    </citation>
    <scope>NUCLEOTIDE SEQUENCE</scope>
</reference>
<dbReference type="EMBL" id="CATNWA010014293">
    <property type="protein sequence ID" value="CAI9570113.1"/>
    <property type="molecule type" value="Genomic_DNA"/>
</dbReference>
<accession>A0ABN9DC29</accession>
<gene>
    <name evidence="1" type="ORF">SPARVUS_LOCUS7053369</name>
</gene>
<comment type="caution">
    <text evidence="1">The sequence shown here is derived from an EMBL/GenBank/DDBJ whole genome shotgun (WGS) entry which is preliminary data.</text>
</comment>
<evidence type="ECO:0000313" key="2">
    <source>
        <dbReference type="Proteomes" id="UP001162483"/>
    </source>
</evidence>
<organism evidence="1 2">
    <name type="scientific">Staurois parvus</name>
    <dbReference type="NCBI Taxonomy" id="386267"/>
    <lineage>
        <taxon>Eukaryota</taxon>
        <taxon>Metazoa</taxon>
        <taxon>Chordata</taxon>
        <taxon>Craniata</taxon>
        <taxon>Vertebrata</taxon>
        <taxon>Euteleostomi</taxon>
        <taxon>Amphibia</taxon>
        <taxon>Batrachia</taxon>
        <taxon>Anura</taxon>
        <taxon>Neobatrachia</taxon>
        <taxon>Ranoidea</taxon>
        <taxon>Ranidae</taxon>
        <taxon>Staurois</taxon>
    </lineage>
</organism>
<keyword evidence="2" id="KW-1185">Reference proteome</keyword>
<name>A0ABN9DC29_9NEOB</name>
<dbReference type="Proteomes" id="UP001162483">
    <property type="component" value="Unassembled WGS sequence"/>
</dbReference>
<evidence type="ECO:0000313" key="1">
    <source>
        <dbReference type="EMBL" id="CAI9570113.1"/>
    </source>
</evidence>
<proteinExistence type="predicted"/>
<sequence>MLRSSCTDPWGTLVFQ</sequence>